<comment type="caution">
    <text evidence="1">The sequence shown here is derived from an EMBL/GenBank/DDBJ whole genome shotgun (WGS) entry which is preliminary data.</text>
</comment>
<dbReference type="EMBL" id="NAPY01000001">
    <property type="protein sequence ID" value="MUL35045.1"/>
    <property type="molecule type" value="Genomic_DNA"/>
</dbReference>
<dbReference type="CDD" id="cd06974">
    <property type="entry name" value="TerD_like"/>
    <property type="match status" value="1"/>
</dbReference>
<dbReference type="RefSeq" id="WP_105218469.1">
    <property type="nucleotide sequence ID" value="NZ_CAWNSU010000115.1"/>
</dbReference>
<protein>
    <submittedName>
        <fullName evidence="1">Tellurium resistance protein TerA</fullName>
    </submittedName>
</protein>
<dbReference type="InterPro" id="IPR003325">
    <property type="entry name" value="TerD"/>
</dbReference>
<gene>
    <name evidence="1" type="ORF">BWI75_01355</name>
</gene>
<dbReference type="Proteomes" id="UP000441797">
    <property type="component" value="Unassembled WGS sequence"/>
</dbReference>
<dbReference type="OrthoDB" id="4123258at2"/>
<reference evidence="1 2" key="1">
    <citation type="journal article" date="2019" name="Front. Microbiol.">
        <title>Genomic Features for Desiccation Tolerance and Sugar Biosynthesis in the Extremophile Gloeocapsopsis sp. UTEX B3054.</title>
        <authorList>
            <person name="Urrejola C."/>
            <person name="Alcorta J."/>
            <person name="Salas L."/>
            <person name="Vasquez M."/>
            <person name="Polz M.F."/>
            <person name="Vicuna R."/>
            <person name="Diez B."/>
        </authorList>
    </citation>
    <scope>NUCLEOTIDE SEQUENCE [LARGE SCALE GENOMIC DNA]</scope>
    <source>
        <strain evidence="1 2">1H9</strain>
    </source>
</reference>
<dbReference type="Gene3D" id="2.60.60.30">
    <property type="entry name" value="sav2460 like domains"/>
    <property type="match status" value="1"/>
</dbReference>
<organism evidence="1 2">
    <name type="scientific">Gloeocapsopsis dulcis AAB1 = 1H9</name>
    <dbReference type="NCBI Taxonomy" id="1433147"/>
    <lineage>
        <taxon>Bacteria</taxon>
        <taxon>Bacillati</taxon>
        <taxon>Cyanobacteriota</taxon>
        <taxon>Cyanophyceae</taxon>
        <taxon>Oscillatoriophycideae</taxon>
        <taxon>Chroococcales</taxon>
        <taxon>Chroococcaceae</taxon>
        <taxon>Gloeocapsopsis</taxon>
        <taxon>Gloeocapsopsis dulcis</taxon>
    </lineage>
</organism>
<evidence type="ECO:0000313" key="2">
    <source>
        <dbReference type="Proteomes" id="UP000441797"/>
    </source>
</evidence>
<proteinExistence type="predicted"/>
<keyword evidence="2" id="KW-1185">Reference proteome</keyword>
<name>A0A6N8FRT6_9CHRO</name>
<sequence length="203" mass="22629">MAITLQKSGDSHKIDLSKAGQSKQITVHVNLNWNQQANNRNTGFFAKLVGANNAPDLDLGCMYETVNGDKGVIQPLGENFGAKNSPPYIFLDKDDRTGAASDGENMFVYRPETIKRIMFFALIYQGATDFSSVGGQMFFKVSNGEDIYLELNNPDVNRPFCAAAIVSNLGSQVSILKEERYFKGHQEADRYYRFGFRWTAGSK</sequence>
<dbReference type="AlphaFoldDB" id="A0A6N8FRT6"/>
<evidence type="ECO:0000313" key="1">
    <source>
        <dbReference type="EMBL" id="MUL35045.1"/>
    </source>
</evidence>
<accession>A0A6N8FRT6</accession>